<dbReference type="Pfam" id="PF00350">
    <property type="entry name" value="Dynamin_N"/>
    <property type="match status" value="1"/>
</dbReference>
<gene>
    <name evidence="7" type="ORF">PA7_06250</name>
</gene>
<evidence type="ECO:0000256" key="5">
    <source>
        <dbReference type="ARBA" id="ARBA00023136"/>
    </source>
</evidence>
<name>A0A511D1L9_9PSEU</name>
<dbReference type="OrthoDB" id="4379468at2"/>
<dbReference type="InterPro" id="IPR027094">
    <property type="entry name" value="Mitofusin_fam"/>
</dbReference>
<evidence type="ECO:0000256" key="4">
    <source>
        <dbReference type="ARBA" id="ARBA00023134"/>
    </source>
</evidence>
<dbReference type="InterPro" id="IPR045063">
    <property type="entry name" value="Dynamin_N"/>
</dbReference>
<proteinExistence type="predicted"/>
<keyword evidence="3" id="KW-0378">Hydrolase</keyword>
<evidence type="ECO:0000313" key="7">
    <source>
        <dbReference type="EMBL" id="GEL16788.1"/>
    </source>
</evidence>
<comment type="caution">
    <text evidence="7">The sequence shown here is derived from an EMBL/GenBank/DDBJ whole genome shotgun (WGS) entry which is preliminary data.</text>
</comment>
<dbReference type="EMBL" id="BJVI01000004">
    <property type="protein sequence ID" value="GEL16788.1"/>
    <property type="molecule type" value="Genomic_DNA"/>
</dbReference>
<dbReference type="PANTHER" id="PTHR10465">
    <property type="entry name" value="TRANSMEMBRANE GTPASE FZO1"/>
    <property type="match status" value="1"/>
</dbReference>
<keyword evidence="2" id="KW-0547">Nucleotide-binding</keyword>
<keyword evidence="5" id="KW-0472">Membrane</keyword>
<dbReference type="STRING" id="1123024.GCA_000423625_02201"/>
<dbReference type="GO" id="GO:0003924">
    <property type="term" value="F:GTPase activity"/>
    <property type="evidence" value="ECO:0007669"/>
    <property type="project" value="InterPro"/>
</dbReference>
<sequence length="504" mass="54638">MNGHPPARPYAALSDAVRQALRHAMHVYRDRPRTAALLRDQLDRLDEPLRVAIAGKVKAGKSTLLNALVGEPVAPTDAGECTRVVTWYRDGHSPRVVMYPRSGAPVPLPVVRRDGALVIDLKGTPAEELDRLVVDWPSHGLRGTTLIDTPGIASMSTQTARRTLTFIDPEEDDTPTEADAVVYLMRHLHTTDIDLLEAFRDQGVASAGAVNAIAVISRADEIGAGRIDAMVSARSIAQRYRAEPTVRGLCQDVVAVAGLLAETGRTLRHAEFAALARLIRIPRAELEAALLSVDRFRRAEGAVADAVDAGENRDALLRRFGLFGIRLGTTLIRQGTTDSPALAAELVARSGLPDLQRVLHTQFTQRRDLLKARSALLALERVLRADGRTEGPLVREVERILANAHEFTELRLLGALRSGVVRLPREMAGEAERLLGAAGPAPQVRLGLPAGSGEAELRNAALTTLHRWQNHAVNPLFGRTATEACHVVIRTCEGIIAALTPRYP</sequence>
<evidence type="ECO:0000256" key="3">
    <source>
        <dbReference type="ARBA" id="ARBA00022801"/>
    </source>
</evidence>
<dbReference type="Gene3D" id="3.40.50.300">
    <property type="entry name" value="P-loop containing nucleotide triphosphate hydrolases"/>
    <property type="match status" value="1"/>
</dbReference>
<evidence type="ECO:0000256" key="1">
    <source>
        <dbReference type="ARBA" id="ARBA00004370"/>
    </source>
</evidence>
<reference evidence="7 8" key="1">
    <citation type="submission" date="2019-07" db="EMBL/GenBank/DDBJ databases">
        <title>Whole genome shotgun sequence of Pseudonocardia asaccharolytica NBRC 16224.</title>
        <authorList>
            <person name="Hosoyama A."/>
            <person name="Uohara A."/>
            <person name="Ohji S."/>
            <person name="Ichikawa N."/>
        </authorList>
    </citation>
    <scope>NUCLEOTIDE SEQUENCE [LARGE SCALE GENOMIC DNA]</scope>
    <source>
        <strain evidence="7 8">NBRC 16224</strain>
    </source>
</reference>
<protein>
    <submittedName>
        <fullName evidence="7">GTPase</fullName>
    </submittedName>
</protein>
<dbReference type="GO" id="GO:0016020">
    <property type="term" value="C:membrane"/>
    <property type="evidence" value="ECO:0007669"/>
    <property type="project" value="UniProtKB-SubCell"/>
</dbReference>
<dbReference type="InterPro" id="IPR027417">
    <property type="entry name" value="P-loop_NTPase"/>
</dbReference>
<dbReference type="SUPFAM" id="SSF52540">
    <property type="entry name" value="P-loop containing nucleoside triphosphate hydrolases"/>
    <property type="match status" value="1"/>
</dbReference>
<evidence type="ECO:0000259" key="6">
    <source>
        <dbReference type="Pfam" id="PF00350"/>
    </source>
</evidence>
<feature type="domain" description="Dynamin N-terminal" evidence="6">
    <location>
        <begin position="51"/>
        <end position="95"/>
    </location>
</feature>
<comment type="subcellular location">
    <subcellularLocation>
        <location evidence="1">Membrane</location>
    </subcellularLocation>
</comment>
<dbReference type="AlphaFoldDB" id="A0A511D1L9"/>
<dbReference type="Proteomes" id="UP000321328">
    <property type="component" value="Unassembled WGS sequence"/>
</dbReference>
<organism evidence="7 8">
    <name type="scientific">Pseudonocardia asaccharolytica DSM 44247 = NBRC 16224</name>
    <dbReference type="NCBI Taxonomy" id="1123024"/>
    <lineage>
        <taxon>Bacteria</taxon>
        <taxon>Bacillati</taxon>
        <taxon>Actinomycetota</taxon>
        <taxon>Actinomycetes</taxon>
        <taxon>Pseudonocardiales</taxon>
        <taxon>Pseudonocardiaceae</taxon>
        <taxon>Pseudonocardia</taxon>
    </lineage>
</organism>
<dbReference type="GO" id="GO:0005525">
    <property type="term" value="F:GTP binding"/>
    <property type="evidence" value="ECO:0007669"/>
    <property type="project" value="UniProtKB-KW"/>
</dbReference>
<keyword evidence="8" id="KW-1185">Reference proteome</keyword>
<keyword evidence="4" id="KW-0342">GTP-binding</keyword>
<dbReference type="RefSeq" id="WP_051232785.1">
    <property type="nucleotide sequence ID" value="NZ_AUII01000008.1"/>
</dbReference>
<dbReference type="PANTHER" id="PTHR10465:SF0">
    <property type="entry name" value="SARCALUMENIN"/>
    <property type="match status" value="1"/>
</dbReference>
<evidence type="ECO:0000256" key="2">
    <source>
        <dbReference type="ARBA" id="ARBA00022741"/>
    </source>
</evidence>
<accession>A0A511D1L9</accession>
<evidence type="ECO:0000313" key="8">
    <source>
        <dbReference type="Proteomes" id="UP000321328"/>
    </source>
</evidence>